<dbReference type="Pfam" id="PF13181">
    <property type="entry name" value="TPR_8"/>
    <property type="match status" value="1"/>
</dbReference>
<accession>A0A9J6NXL1</accession>
<dbReference type="InterPro" id="IPR010982">
    <property type="entry name" value="Lambda_DNA-bd_dom_sf"/>
</dbReference>
<proteinExistence type="predicted"/>
<organism evidence="4 5">
    <name type="scientific">Oceanirhabdus seepicola</name>
    <dbReference type="NCBI Taxonomy" id="2828781"/>
    <lineage>
        <taxon>Bacteria</taxon>
        <taxon>Bacillati</taxon>
        <taxon>Bacillota</taxon>
        <taxon>Clostridia</taxon>
        <taxon>Eubacteriales</taxon>
        <taxon>Clostridiaceae</taxon>
        <taxon>Oceanirhabdus</taxon>
    </lineage>
</organism>
<dbReference type="Pfam" id="PF01381">
    <property type="entry name" value="HTH_3"/>
    <property type="match status" value="1"/>
</dbReference>
<evidence type="ECO:0000259" key="3">
    <source>
        <dbReference type="PROSITE" id="PS50943"/>
    </source>
</evidence>
<dbReference type="GO" id="GO:0003700">
    <property type="term" value="F:DNA-binding transcription factor activity"/>
    <property type="evidence" value="ECO:0007669"/>
    <property type="project" value="TreeGrafter"/>
</dbReference>
<dbReference type="PANTHER" id="PTHR46797">
    <property type="entry name" value="HTH-TYPE TRANSCRIPTIONAL REGULATOR"/>
    <property type="match status" value="1"/>
</dbReference>
<dbReference type="SUPFAM" id="SSF47413">
    <property type="entry name" value="lambda repressor-like DNA-binding domains"/>
    <property type="match status" value="1"/>
</dbReference>
<dbReference type="AlphaFoldDB" id="A0A9J6NXL1"/>
<dbReference type="InterPro" id="IPR011990">
    <property type="entry name" value="TPR-like_helical_dom_sf"/>
</dbReference>
<dbReference type="RefSeq" id="WP_250857234.1">
    <property type="nucleotide sequence ID" value="NZ_JAGSOJ010000001.1"/>
</dbReference>
<dbReference type="EMBL" id="JAGSOJ010000001">
    <property type="protein sequence ID" value="MCM1988365.1"/>
    <property type="molecule type" value="Genomic_DNA"/>
</dbReference>
<dbReference type="GO" id="GO:0005829">
    <property type="term" value="C:cytosol"/>
    <property type="evidence" value="ECO:0007669"/>
    <property type="project" value="TreeGrafter"/>
</dbReference>
<dbReference type="InterPro" id="IPR050807">
    <property type="entry name" value="TransReg_Diox_bact_type"/>
</dbReference>
<dbReference type="PROSITE" id="PS50943">
    <property type="entry name" value="HTH_CROC1"/>
    <property type="match status" value="1"/>
</dbReference>
<dbReference type="PROSITE" id="PS50005">
    <property type="entry name" value="TPR"/>
    <property type="match status" value="1"/>
</dbReference>
<feature type="repeat" description="TPR" evidence="2">
    <location>
        <begin position="396"/>
        <end position="429"/>
    </location>
</feature>
<reference evidence="4" key="1">
    <citation type="journal article" date="2021" name="mSystems">
        <title>Bacteria and Archaea Synergistically Convert Glycine Betaine to Biogenic Methane in the Formosa Cold Seep of the South China Sea.</title>
        <authorList>
            <person name="Li L."/>
            <person name="Zhang W."/>
            <person name="Zhang S."/>
            <person name="Song L."/>
            <person name="Sun Q."/>
            <person name="Zhang H."/>
            <person name="Xiang H."/>
            <person name="Dong X."/>
        </authorList>
    </citation>
    <scope>NUCLEOTIDE SEQUENCE</scope>
    <source>
        <strain evidence="4">ZWT</strain>
    </source>
</reference>
<evidence type="ECO:0000256" key="2">
    <source>
        <dbReference type="PROSITE-ProRule" id="PRU00339"/>
    </source>
</evidence>
<dbReference type="Gene3D" id="1.10.260.40">
    <property type="entry name" value="lambda repressor-like DNA-binding domains"/>
    <property type="match status" value="1"/>
</dbReference>
<dbReference type="PANTHER" id="PTHR46797:SF1">
    <property type="entry name" value="METHYLPHOSPHONATE SYNTHASE"/>
    <property type="match status" value="1"/>
</dbReference>
<reference evidence="4" key="2">
    <citation type="submission" date="2021-04" db="EMBL/GenBank/DDBJ databases">
        <authorList>
            <person name="Dong X."/>
        </authorList>
    </citation>
    <scope>NUCLEOTIDE SEQUENCE</scope>
    <source>
        <strain evidence="4">ZWT</strain>
    </source>
</reference>
<dbReference type="InterPro" id="IPR001387">
    <property type="entry name" value="Cro/C1-type_HTH"/>
</dbReference>
<dbReference type="SUPFAM" id="SSF48452">
    <property type="entry name" value="TPR-like"/>
    <property type="match status" value="2"/>
</dbReference>
<keyword evidence="2" id="KW-0802">TPR repeat</keyword>
<protein>
    <submittedName>
        <fullName evidence="4">Helix-turn-helix transcriptional regulator</fullName>
    </submittedName>
</protein>
<dbReference type="Proteomes" id="UP001056429">
    <property type="component" value="Unassembled WGS sequence"/>
</dbReference>
<evidence type="ECO:0000313" key="5">
    <source>
        <dbReference type="Proteomes" id="UP001056429"/>
    </source>
</evidence>
<keyword evidence="5" id="KW-1185">Reference proteome</keyword>
<keyword evidence="1" id="KW-0238">DNA-binding</keyword>
<dbReference type="SMART" id="SM00530">
    <property type="entry name" value="HTH_XRE"/>
    <property type="match status" value="1"/>
</dbReference>
<dbReference type="InterPro" id="IPR019734">
    <property type="entry name" value="TPR_rpt"/>
</dbReference>
<evidence type="ECO:0000313" key="4">
    <source>
        <dbReference type="EMBL" id="MCM1988365.1"/>
    </source>
</evidence>
<dbReference type="CDD" id="cd00093">
    <property type="entry name" value="HTH_XRE"/>
    <property type="match status" value="1"/>
</dbReference>
<sequence length="438" mass="51708">MGEKIKRLRKELTLTQSQLAGDEMSKSMLSQIENNVAKPSMKTLKYIASKLNKPISYFLNDENIENSKPIELPIELINMKLKNIDEFLKNINGEKAKEETEKLLEEYNFNKNSKIYADVIYRLGGSLNLLNKFDEAEDLINKSIKIYLDNNLYINAAKTYLELIDRHWDVFDYEKCLKLTKEANEIYNKSSTKDTFFEIELLYMKSIMYSTLADFKKTLSVLQEAITLSNDEKTYYKIDEIYKIYALINFKEGDYESFKYNLNKAKQYAEFTENKKTLSIIEYNLAEYENEMFNPYSALEHLERCSTEYNRKDHWVQIEKARSFYLLKEYDTALKIIKKADYPSRYKHRLDYLNIWKGKIYEGLILNKLGNSSEAIESINEGIKKMEFFSDSKELAFAYKSLSEVYGEMKNYKEAYIFLQKAVNIEDSLKFLRLKSSN</sequence>
<name>A0A9J6NXL1_9CLOT</name>
<feature type="domain" description="HTH cro/C1-type" evidence="3">
    <location>
        <begin position="5"/>
        <end position="58"/>
    </location>
</feature>
<comment type="caution">
    <text evidence="4">The sequence shown here is derived from an EMBL/GenBank/DDBJ whole genome shotgun (WGS) entry which is preliminary data.</text>
</comment>
<evidence type="ECO:0000256" key="1">
    <source>
        <dbReference type="ARBA" id="ARBA00023125"/>
    </source>
</evidence>
<dbReference type="Gene3D" id="1.25.40.10">
    <property type="entry name" value="Tetratricopeptide repeat domain"/>
    <property type="match status" value="2"/>
</dbReference>
<dbReference type="SMART" id="SM00028">
    <property type="entry name" value="TPR"/>
    <property type="match status" value="4"/>
</dbReference>
<gene>
    <name evidence="4" type="ORF">KDK92_01325</name>
</gene>
<dbReference type="GO" id="GO:0003677">
    <property type="term" value="F:DNA binding"/>
    <property type="evidence" value="ECO:0007669"/>
    <property type="project" value="UniProtKB-KW"/>
</dbReference>